<dbReference type="PANTHER" id="PTHR24394">
    <property type="entry name" value="ZINC FINGER PROTEIN"/>
    <property type="match status" value="1"/>
</dbReference>
<keyword evidence="9" id="KW-0804">Transcription</keyword>
<dbReference type="SMART" id="SM00349">
    <property type="entry name" value="KRAB"/>
    <property type="match status" value="1"/>
</dbReference>
<dbReference type="PROSITE" id="PS50157">
    <property type="entry name" value="ZINC_FINGER_C2H2_2"/>
    <property type="match status" value="6"/>
</dbReference>
<dbReference type="CDD" id="cd07765">
    <property type="entry name" value="KRAB_A-box"/>
    <property type="match status" value="1"/>
</dbReference>
<feature type="domain" description="C2H2-type" evidence="14">
    <location>
        <begin position="325"/>
        <end position="344"/>
    </location>
</feature>
<evidence type="ECO:0000313" key="16">
    <source>
        <dbReference type="EMBL" id="KAF6442952.1"/>
    </source>
</evidence>
<keyword evidence="7" id="KW-0805">Transcription regulation</keyword>
<sequence>MAPPSAPLSARGPGEAGPGRRGGRKPRAVKFADVAVYFSPEEWGCLRPAQRALYRDVMRETYGHLGALGCAGPKPALISWLERNTDDWELAALDPQECPKGVTVQRKTRTRKKNGEKEVFSPKETPRKGKRGRRPSKPRLIPRQTSGGPICPDCGCTFPDHLALESHKCAQNLKKPYPCPDCGRRFSYPSLLVSHRRAHSGECPYVCDQCGKRFSQRKNLSQHQRSTLLQHQLLHTGEKPYPCPDCGRAFRRSGSLAIHRSTHTEEKLHACEDCGRRFAYPSLLASHRRVHSGERPYACDLCSKRFAQWSHLAQHQLLHTGEKPFPCLECGRCFRQRWSLAVHKCSPRVQNYSPRSAMEGLSQKTS</sequence>
<feature type="domain" description="C2H2-type" evidence="14">
    <location>
        <begin position="177"/>
        <end position="204"/>
    </location>
</feature>
<accession>A0A7J8F6V6</accession>
<comment type="subcellular location">
    <subcellularLocation>
        <location evidence="1">Nucleus</location>
    </subcellularLocation>
</comment>
<feature type="domain" description="C2H2-type" evidence="14">
    <location>
        <begin position="297"/>
        <end position="324"/>
    </location>
</feature>
<feature type="region of interest" description="Disordered" evidence="13">
    <location>
        <begin position="100"/>
        <end position="144"/>
    </location>
</feature>
<dbReference type="GO" id="GO:0008270">
    <property type="term" value="F:zinc ion binding"/>
    <property type="evidence" value="ECO:0007669"/>
    <property type="project" value="UniProtKB-KW"/>
</dbReference>
<evidence type="ECO:0000256" key="6">
    <source>
        <dbReference type="ARBA" id="ARBA00022833"/>
    </source>
</evidence>
<feature type="domain" description="C2H2-type" evidence="14">
    <location>
        <begin position="241"/>
        <end position="268"/>
    </location>
</feature>
<proteinExistence type="inferred from homology"/>
<dbReference type="GO" id="GO:0005634">
    <property type="term" value="C:nucleus"/>
    <property type="evidence" value="ECO:0007669"/>
    <property type="project" value="UniProtKB-SubCell"/>
</dbReference>
<evidence type="ECO:0000256" key="13">
    <source>
        <dbReference type="SAM" id="MobiDB-lite"/>
    </source>
</evidence>
<evidence type="ECO:0000256" key="10">
    <source>
        <dbReference type="ARBA" id="ARBA00023242"/>
    </source>
</evidence>
<evidence type="ECO:0000256" key="7">
    <source>
        <dbReference type="ARBA" id="ARBA00023015"/>
    </source>
</evidence>
<evidence type="ECO:0000259" key="15">
    <source>
        <dbReference type="PROSITE" id="PS50805"/>
    </source>
</evidence>
<feature type="compositionally biased region" description="Basic residues" evidence="13">
    <location>
        <begin position="128"/>
        <end position="137"/>
    </location>
</feature>
<dbReference type="InterPro" id="IPR036051">
    <property type="entry name" value="KRAB_dom_sf"/>
</dbReference>
<feature type="compositionally biased region" description="Basic and acidic residues" evidence="13">
    <location>
        <begin position="113"/>
        <end position="127"/>
    </location>
</feature>
<evidence type="ECO:0000256" key="11">
    <source>
        <dbReference type="ARBA" id="ARBA00068390"/>
    </source>
</evidence>
<keyword evidence="4" id="KW-0677">Repeat</keyword>
<comment type="caution">
    <text evidence="16">The sequence shown here is derived from an EMBL/GenBank/DDBJ whole genome shotgun (WGS) entry which is preliminary data.</text>
</comment>
<dbReference type="AlphaFoldDB" id="A0A7J8F6V6"/>
<dbReference type="InterPro" id="IPR001909">
    <property type="entry name" value="KRAB"/>
</dbReference>
<dbReference type="InterPro" id="IPR036236">
    <property type="entry name" value="Znf_C2H2_sf"/>
</dbReference>
<evidence type="ECO:0000256" key="5">
    <source>
        <dbReference type="ARBA" id="ARBA00022771"/>
    </source>
</evidence>
<dbReference type="InterPro" id="IPR013087">
    <property type="entry name" value="Znf_C2H2_type"/>
</dbReference>
<evidence type="ECO:0000313" key="17">
    <source>
        <dbReference type="Proteomes" id="UP000593571"/>
    </source>
</evidence>
<protein>
    <recommendedName>
        <fullName evidence="11">Zinc finger protein 689</fullName>
    </recommendedName>
</protein>
<keyword evidence="17" id="KW-1185">Reference proteome</keyword>
<evidence type="ECO:0000256" key="3">
    <source>
        <dbReference type="ARBA" id="ARBA00022723"/>
    </source>
</evidence>
<dbReference type="Gene3D" id="3.30.160.60">
    <property type="entry name" value="Classic Zinc Finger"/>
    <property type="match status" value="6"/>
</dbReference>
<feature type="region of interest" description="Disordered" evidence="13">
    <location>
        <begin position="1"/>
        <end position="25"/>
    </location>
</feature>
<dbReference type="Gene3D" id="6.10.140.140">
    <property type="match status" value="1"/>
</dbReference>
<keyword evidence="6" id="KW-0862">Zinc</keyword>
<dbReference type="Proteomes" id="UP000593571">
    <property type="component" value="Unassembled WGS sequence"/>
</dbReference>
<feature type="domain" description="C2H2-type" evidence="14">
    <location>
        <begin position="269"/>
        <end position="296"/>
    </location>
</feature>
<dbReference type="GO" id="GO:0000981">
    <property type="term" value="F:DNA-binding transcription factor activity, RNA polymerase II-specific"/>
    <property type="evidence" value="ECO:0007669"/>
    <property type="project" value="TreeGrafter"/>
</dbReference>
<feature type="domain" description="C2H2-type" evidence="14">
    <location>
        <begin position="205"/>
        <end position="240"/>
    </location>
</feature>
<name>A0A7J8F6V6_ROUAE</name>
<gene>
    <name evidence="16" type="ORF">HJG63_021243</name>
</gene>
<evidence type="ECO:0000256" key="4">
    <source>
        <dbReference type="ARBA" id="ARBA00022737"/>
    </source>
</evidence>
<dbReference type="SUPFAM" id="SSF57667">
    <property type="entry name" value="beta-beta-alpha zinc fingers"/>
    <property type="match status" value="3"/>
</dbReference>
<dbReference type="EMBL" id="JACASE010000008">
    <property type="protein sequence ID" value="KAF6442952.1"/>
    <property type="molecule type" value="Genomic_DNA"/>
</dbReference>
<dbReference type="PROSITE" id="PS50805">
    <property type="entry name" value="KRAB"/>
    <property type="match status" value="1"/>
</dbReference>
<keyword evidence="8" id="KW-0238">DNA-binding</keyword>
<evidence type="ECO:0000256" key="1">
    <source>
        <dbReference type="ARBA" id="ARBA00004123"/>
    </source>
</evidence>
<keyword evidence="10" id="KW-0539">Nucleus</keyword>
<evidence type="ECO:0000256" key="9">
    <source>
        <dbReference type="ARBA" id="ARBA00023163"/>
    </source>
</evidence>
<dbReference type="Pfam" id="PF00096">
    <property type="entry name" value="zf-C2H2"/>
    <property type="match status" value="6"/>
</dbReference>
<keyword evidence="3" id="KW-0479">Metal-binding</keyword>
<dbReference type="SMART" id="SM00355">
    <property type="entry name" value="ZnF_C2H2"/>
    <property type="match status" value="7"/>
</dbReference>
<organism evidence="16 17">
    <name type="scientific">Rousettus aegyptiacus</name>
    <name type="common">Egyptian fruit bat</name>
    <name type="synonym">Pteropus aegyptiacus</name>
    <dbReference type="NCBI Taxonomy" id="9407"/>
    <lineage>
        <taxon>Eukaryota</taxon>
        <taxon>Metazoa</taxon>
        <taxon>Chordata</taxon>
        <taxon>Craniata</taxon>
        <taxon>Vertebrata</taxon>
        <taxon>Euteleostomi</taxon>
        <taxon>Mammalia</taxon>
        <taxon>Eutheria</taxon>
        <taxon>Laurasiatheria</taxon>
        <taxon>Chiroptera</taxon>
        <taxon>Yinpterochiroptera</taxon>
        <taxon>Pteropodoidea</taxon>
        <taxon>Pteropodidae</taxon>
        <taxon>Rousettinae</taxon>
        <taxon>Rousettus</taxon>
    </lineage>
</organism>
<evidence type="ECO:0000259" key="14">
    <source>
        <dbReference type="PROSITE" id="PS50157"/>
    </source>
</evidence>
<dbReference type="FunFam" id="3.30.160.60:FF:000710">
    <property type="entry name" value="Zinc finger protein 768"/>
    <property type="match status" value="1"/>
</dbReference>
<dbReference type="GO" id="GO:0003677">
    <property type="term" value="F:DNA binding"/>
    <property type="evidence" value="ECO:0007669"/>
    <property type="project" value="UniProtKB-KW"/>
</dbReference>
<dbReference type="FunFam" id="3.30.160.60:FF:000180">
    <property type="entry name" value="Zinc finger protein 689"/>
    <property type="match status" value="3"/>
</dbReference>
<dbReference type="SUPFAM" id="SSF109640">
    <property type="entry name" value="KRAB domain (Kruppel-associated box)"/>
    <property type="match status" value="1"/>
</dbReference>
<dbReference type="PANTHER" id="PTHR24394:SF48">
    <property type="entry name" value="ZINC FINGER PROTEIN 771"/>
    <property type="match status" value="1"/>
</dbReference>
<comment type="similarity">
    <text evidence="2">Belongs to the krueppel C2H2-type zinc-finger protein family.</text>
</comment>
<dbReference type="FunFam" id="3.30.160.60:FF:001480">
    <property type="entry name" value="Si:cabz01071911.3"/>
    <property type="match status" value="1"/>
</dbReference>
<dbReference type="Pfam" id="PF01352">
    <property type="entry name" value="KRAB"/>
    <property type="match status" value="1"/>
</dbReference>
<evidence type="ECO:0000256" key="2">
    <source>
        <dbReference type="ARBA" id="ARBA00006991"/>
    </source>
</evidence>
<feature type="domain" description="KRAB" evidence="15">
    <location>
        <begin position="29"/>
        <end position="100"/>
    </location>
</feature>
<dbReference type="FunFam" id="3.30.160.60:FF:000070">
    <property type="entry name" value="zinc finger protein 689 isoform X1"/>
    <property type="match status" value="1"/>
</dbReference>
<reference evidence="16 17" key="1">
    <citation type="journal article" date="2020" name="Nature">
        <title>Six reference-quality genomes reveal evolution of bat adaptations.</title>
        <authorList>
            <person name="Jebb D."/>
            <person name="Huang Z."/>
            <person name="Pippel M."/>
            <person name="Hughes G.M."/>
            <person name="Lavrichenko K."/>
            <person name="Devanna P."/>
            <person name="Winkler S."/>
            <person name="Jermiin L.S."/>
            <person name="Skirmuntt E.C."/>
            <person name="Katzourakis A."/>
            <person name="Burkitt-Gray L."/>
            <person name="Ray D.A."/>
            <person name="Sullivan K.A.M."/>
            <person name="Roscito J.G."/>
            <person name="Kirilenko B.M."/>
            <person name="Davalos L.M."/>
            <person name="Corthals A.P."/>
            <person name="Power M.L."/>
            <person name="Jones G."/>
            <person name="Ransome R.D."/>
            <person name="Dechmann D.K.N."/>
            <person name="Locatelli A.G."/>
            <person name="Puechmaille S.J."/>
            <person name="Fedrigo O."/>
            <person name="Jarvis E.D."/>
            <person name="Hiller M."/>
            <person name="Vernes S.C."/>
            <person name="Myers E.W."/>
            <person name="Teeling E.C."/>
        </authorList>
    </citation>
    <scope>NUCLEOTIDE SEQUENCE [LARGE SCALE GENOMIC DNA]</scope>
    <source>
        <strain evidence="16">MRouAeg1</strain>
        <tissue evidence="16">Muscle</tissue>
    </source>
</reference>
<keyword evidence="5 12" id="KW-0863">Zinc-finger</keyword>
<evidence type="ECO:0000256" key="12">
    <source>
        <dbReference type="PROSITE-ProRule" id="PRU00042"/>
    </source>
</evidence>
<dbReference type="PROSITE" id="PS00028">
    <property type="entry name" value="ZINC_FINGER_C2H2_1"/>
    <property type="match status" value="4"/>
</dbReference>
<evidence type="ECO:0000256" key="8">
    <source>
        <dbReference type="ARBA" id="ARBA00023125"/>
    </source>
</evidence>